<organism evidence="2">
    <name type="scientific">Pseudomonas syringae CC1417</name>
    <dbReference type="NCBI Taxonomy" id="1357272"/>
    <lineage>
        <taxon>Bacteria</taxon>
        <taxon>Pseudomonadati</taxon>
        <taxon>Pseudomonadota</taxon>
        <taxon>Gammaproteobacteria</taxon>
        <taxon>Pseudomonadales</taxon>
        <taxon>Pseudomonadaceae</taxon>
        <taxon>Pseudomonas</taxon>
        <taxon>Pseudomonas syringae</taxon>
    </lineage>
</organism>
<dbReference type="AlphaFoldDB" id="A0AAU8LIF9"/>
<evidence type="ECO:0000313" key="2">
    <source>
        <dbReference type="EMBL" id="XCN67892.1"/>
    </source>
</evidence>
<dbReference type="Pfam" id="PF24745">
    <property type="entry name" value="DUF7693"/>
    <property type="match status" value="1"/>
</dbReference>
<accession>A0AAU8LIF9</accession>
<reference evidence="2" key="2">
    <citation type="submission" date="2024-07" db="EMBL/GenBank/DDBJ databases">
        <title>A complete genome sequence for Pseudomonas syringae CC1417.</title>
        <authorList>
            <person name="Baltrus D.A."/>
        </authorList>
    </citation>
    <scope>NUCLEOTIDE SEQUENCE</scope>
    <source>
        <strain evidence="2">CC1417</strain>
    </source>
</reference>
<gene>
    <name evidence="2" type="ORF">N011_00920</name>
</gene>
<proteinExistence type="predicted"/>
<dbReference type="InterPro" id="IPR056110">
    <property type="entry name" value="DUF7693"/>
</dbReference>
<evidence type="ECO:0000259" key="1">
    <source>
        <dbReference type="Pfam" id="PF24745"/>
    </source>
</evidence>
<protein>
    <recommendedName>
        <fullName evidence="1">DUF7693 domain-containing protein</fullName>
    </recommendedName>
</protein>
<sequence length="102" mass="11482">MPMTADPTLSAREVYQRLKEAALGVRSLRCLGHRDSNLIQADIEGWHLMLEMAGNRVIRCLRCVNEHGQQGSAEDWSRTDPVSLLSGWEQAQIERLLGHETA</sequence>
<name>A0AAU8LIF9_PSESX</name>
<feature type="domain" description="DUF7693" evidence="1">
    <location>
        <begin position="9"/>
        <end position="98"/>
    </location>
</feature>
<reference evidence="2" key="1">
    <citation type="journal article" date="2014" name="Genome Announc.">
        <title>Draft Genome Sequences of a Phylogenetically Diverse Suite of Pseudomonas syringae Strains from Multiple Source Populations.</title>
        <authorList>
            <person name="Baltrus D.A."/>
            <person name="Yourstone S."/>
            <person name="Lind A."/>
            <person name="Guilbaud C."/>
            <person name="Sands D.C."/>
            <person name="Jones C.D."/>
            <person name="Morris C.E."/>
            <person name="Dangl J.L."/>
        </authorList>
    </citation>
    <scope>NUCLEOTIDE SEQUENCE</scope>
    <source>
        <strain evidence="2">CC1417</strain>
    </source>
</reference>
<dbReference type="EMBL" id="CP159362">
    <property type="protein sequence ID" value="XCN67892.1"/>
    <property type="molecule type" value="Genomic_DNA"/>
</dbReference>